<gene>
    <name evidence="1" type="ORF">OB2597_12668</name>
</gene>
<evidence type="ECO:0000313" key="2">
    <source>
        <dbReference type="Proteomes" id="UP000004318"/>
    </source>
</evidence>
<evidence type="ECO:0000313" key="1">
    <source>
        <dbReference type="EMBL" id="EAQ02996.1"/>
    </source>
</evidence>
<accession>A3TXW2</accession>
<comment type="caution">
    <text evidence="1">The sequence shown here is derived from an EMBL/GenBank/DDBJ whole genome shotgun (WGS) entry which is preliminary data.</text>
</comment>
<evidence type="ECO:0008006" key="3">
    <source>
        <dbReference type="Google" id="ProtNLM"/>
    </source>
</evidence>
<protein>
    <recommendedName>
        <fullName evidence="3">PAS domain-containing protein</fullName>
    </recommendedName>
</protein>
<dbReference type="Gene3D" id="3.30.450.20">
    <property type="entry name" value="PAS domain"/>
    <property type="match status" value="1"/>
</dbReference>
<keyword evidence="2" id="KW-1185">Reference proteome</keyword>
<proteinExistence type="predicted"/>
<dbReference type="HOGENOM" id="CLU_039930_0_0_5"/>
<dbReference type="Proteomes" id="UP000004318">
    <property type="component" value="Unassembled WGS sequence"/>
</dbReference>
<dbReference type="eggNOG" id="COG2205">
    <property type="taxonomic scope" value="Bacteria"/>
</dbReference>
<name>A3TXW2_PSEBH</name>
<dbReference type="InterPro" id="IPR035965">
    <property type="entry name" value="PAS-like_dom_sf"/>
</dbReference>
<reference evidence="1 2" key="1">
    <citation type="journal article" date="2010" name="J. Bacteriol.">
        <title>Genome sequences of Oceanicola granulosus HTCC2516(T) and Oceanicola batsensis HTCC2597(TDelta).</title>
        <authorList>
            <person name="Thrash J.C."/>
            <person name="Cho J.C."/>
            <person name="Vergin K.L."/>
            <person name="Giovannoni S.J."/>
        </authorList>
    </citation>
    <scope>NUCLEOTIDE SEQUENCE [LARGE SCALE GENOMIC DNA]</scope>
    <source>
        <strain evidence="2">ATCC BAA-863 / DSM 15984 / KCTC 12145 / HTCC2597</strain>
    </source>
</reference>
<dbReference type="AlphaFoldDB" id="A3TXW2"/>
<dbReference type="SUPFAM" id="SSF55785">
    <property type="entry name" value="PYP-like sensor domain (PAS domain)"/>
    <property type="match status" value="2"/>
</dbReference>
<dbReference type="STRING" id="252305.OB2597_12668"/>
<dbReference type="Pfam" id="PF12860">
    <property type="entry name" value="PAS_7"/>
    <property type="match status" value="1"/>
</dbReference>
<dbReference type="EMBL" id="AAMO01000005">
    <property type="protein sequence ID" value="EAQ02996.1"/>
    <property type="molecule type" value="Genomic_DNA"/>
</dbReference>
<organism evidence="1 2">
    <name type="scientific">Pseudooceanicola batsensis (strain ATCC BAA-863 / DSM 15984 / KCTC 12145 / HTCC2597)</name>
    <name type="common">Oceanicola batsensis</name>
    <dbReference type="NCBI Taxonomy" id="252305"/>
    <lineage>
        <taxon>Bacteria</taxon>
        <taxon>Pseudomonadati</taxon>
        <taxon>Pseudomonadota</taxon>
        <taxon>Alphaproteobacteria</taxon>
        <taxon>Rhodobacterales</taxon>
        <taxon>Paracoccaceae</taxon>
        <taxon>Pseudooceanicola</taxon>
    </lineage>
</organism>
<sequence>MHVGLGDIMIVCAASAGTAATAVLMALHLAKRTNPSRSGRANIVRIEGSRIAECDTVLRDRLEMDAWDGDPAGLRHYFSFRFRALPDDFPAPKGDGTSCFEPRDAGDEARLCVTCSGSDTVIRLSDPRAEHPMGAHVEKYRDQTRRAARWILARIPHPTWIIDGDGKLAWGNAAYHQLETNAGGARADRRPVICPDDDTVSFPDKAQHRIRFQPGPDAPDRWFDIGTEEAMGMRLHHGIDVTAVVRAETAQRAFVQTLTKTFAQLSIGLAIFDRHRRLALFNPALIDLTALSPDFLSGRPDHLSFFDRLRNEMIMPEPRDYTTWRDKIIDVIAAAENGSYEETWTLPHGSTYRVTGRPHPNGAVAFLFEDISAEVTLTRRFREQIDLSQAAMDSLDDALAVFSPQGVLSYTNTAYRELWNIPGEDRPLDLRVSEVSRTWQEHCDPDPVWGDFRDFAVGFEERTEWDARVRMQDGRGLDCRFKPLQGGATLAAFRVVHAPHLVEIHNTG</sequence>